<evidence type="ECO:0000313" key="11">
    <source>
        <dbReference type="EMBL" id="VDN01319.1"/>
    </source>
</evidence>
<keyword evidence="4" id="KW-0963">Cytoplasm</keyword>
<dbReference type="PANTHER" id="PTHR13142">
    <property type="entry name" value="INNER CENTROMERE PROTEIN"/>
    <property type="match status" value="1"/>
</dbReference>
<feature type="region of interest" description="Disordered" evidence="9">
    <location>
        <begin position="456"/>
        <end position="482"/>
    </location>
</feature>
<evidence type="ECO:0000256" key="9">
    <source>
        <dbReference type="SAM" id="MobiDB-lite"/>
    </source>
</evidence>
<dbReference type="GO" id="GO:0007059">
    <property type="term" value="P:chromosome segregation"/>
    <property type="evidence" value="ECO:0007669"/>
    <property type="project" value="UniProtKB-KW"/>
</dbReference>
<evidence type="ECO:0000256" key="7">
    <source>
        <dbReference type="ARBA" id="ARBA00023242"/>
    </source>
</evidence>
<dbReference type="GO" id="GO:0005634">
    <property type="term" value="C:nucleus"/>
    <property type="evidence" value="ECO:0007669"/>
    <property type="project" value="UniProtKB-SubCell"/>
</dbReference>
<evidence type="ECO:0000256" key="4">
    <source>
        <dbReference type="ARBA" id="ARBA00022490"/>
    </source>
</evidence>
<dbReference type="GO" id="GO:0005819">
    <property type="term" value="C:spindle"/>
    <property type="evidence" value="ECO:0007669"/>
    <property type="project" value="UniProtKB-SubCell"/>
</dbReference>
<evidence type="ECO:0000259" key="10">
    <source>
        <dbReference type="Pfam" id="PF03941"/>
    </source>
</evidence>
<protein>
    <submittedName>
        <fullName evidence="13">INCENP_ARK-bind domain-containing protein</fullName>
    </submittedName>
</protein>
<keyword evidence="5" id="KW-0159">Chromosome partition</keyword>
<keyword evidence="7" id="KW-0539">Nucleus</keyword>
<dbReference type="AlphaFoldDB" id="A0A0N5CVB8"/>
<dbReference type="InterPro" id="IPR005635">
    <property type="entry name" value="Inner_centromere_prot_ARK-bd"/>
</dbReference>
<dbReference type="Pfam" id="PF03941">
    <property type="entry name" value="INCENP_ARK-bind"/>
    <property type="match status" value="1"/>
</dbReference>
<feature type="region of interest" description="Disordered" evidence="9">
    <location>
        <begin position="497"/>
        <end position="519"/>
    </location>
</feature>
<evidence type="ECO:0000256" key="8">
    <source>
        <dbReference type="SAM" id="Coils"/>
    </source>
</evidence>
<dbReference type="OMA" id="SPMSNPK"/>
<feature type="domain" description="Inner centromere protein ARK-binding" evidence="10">
    <location>
        <begin position="503"/>
        <end position="560"/>
    </location>
</feature>
<accession>A0A0N5CVB8</accession>
<feature type="compositionally biased region" description="Acidic residues" evidence="9">
    <location>
        <begin position="505"/>
        <end position="514"/>
    </location>
</feature>
<evidence type="ECO:0000256" key="2">
    <source>
        <dbReference type="ARBA" id="ARBA00004186"/>
    </source>
</evidence>
<organism evidence="13">
    <name type="scientific">Thelazia callipaeda</name>
    <name type="common">Oriental eyeworm</name>
    <name type="synonym">Parasitic nematode</name>
    <dbReference type="NCBI Taxonomy" id="103827"/>
    <lineage>
        <taxon>Eukaryota</taxon>
        <taxon>Metazoa</taxon>
        <taxon>Ecdysozoa</taxon>
        <taxon>Nematoda</taxon>
        <taxon>Chromadorea</taxon>
        <taxon>Rhabditida</taxon>
        <taxon>Spirurina</taxon>
        <taxon>Spiruromorpha</taxon>
        <taxon>Thelazioidea</taxon>
        <taxon>Thelaziidae</taxon>
        <taxon>Thelazia</taxon>
    </lineage>
</organism>
<evidence type="ECO:0000313" key="12">
    <source>
        <dbReference type="Proteomes" id="UP000276776"/>
    </source>
</evidence>
<dbReference type="Gene3D" id="6.10.250.2990">
    <property type="match status" value="1"/>
</dbReference>
<dbReference type="STRING" id="103827.A0A0N5CVB8"/>
<reference evidence="11 12" key="2">
    <citation type="submission" date="2018-11" db="EMBL/GenBank/DDBJ databases">
        <authorList>
            <consortium name="Pathogen Informatics"/>
        </authorList>
    </citation>
    <scope>NUCLEOTIDE SEQUENCE [LARGE SCALE GENOMIC DNA]</scope>
</reference>
<evidence type="ECO:0000256" key="3">
    <source>
        <dbReference type="ARBA" id="ARBA00010042"/>
    </source>
</evidence>
<feature type="region of interest" description="Disordered" evidence="9">
    <location>
        <begin position="564"/>
        <end position="602"/>
    </location>
</feature>
<sequence>MVVEERVVSMLTDPRIHFHEIDRFIVLKFDENVFAKIAHFYSWLEEEKEIAKNIVRDETGYLRLPKTPTRGYCFQQQMKDFTDIRKISKMAHDPHALKSSKHATVRVIKTEQKSLSKASVSKTPVRLALTPRKFVLEQQTPLKRMKNTPISPSRITTPLCTPVRNVATSRIVANAKSTVEKIVASPRINDKQITVGPKTVMQSVFKRSEVIRKIEKRANTVIKNKEELMKEKAERARRDREERALRVKMNNKKKEEEALEKLRLMKIREQQIEAIKVKQRASQRIVSKSPCRTRGYYSRMQKPLAFVGSLHDISTAKSAVKKEVLVIDKEKPKLHGKRNLNRSFRQSRDGYNKRCKLNSLESNTKSVTDRSLEEMRTPKKISSGKHVDNQTNINCAVDNCLVDNDEKKLRKSSSQSSIRCAEEQEGLTVNENISSADIMMESSVTADTMCEEEKNLHATSPNKKNDDAILNKNDGNDQTLEKSMDISVVESTNVIGNNYNIDDLSSNDETDDEDNPRKPIPLWAMGDQLRNALQEQFSNSQINPDVVFGTIQPPILKEIFGKNYAGPNKRTSSAKWSSPLSNPKVGTSKFFELQDGKTDAKL</sequence>
<reference evidence="13" key="1">
    <citation type="submission" date="2017-02" db="UniProtKB">
        <authorList>
            <consortium name="WormBaseParasite"/>
        </authorList>
    </citation>
    <scope>IDENTIFICATION</scope>
</reference>
<proteinExistence type="inferred from homology"/>
<dbReference type="EMBL" id="UYYF01004281">
    <property type="protein sequence ID" value="VDN01319.1"/>
    <property type="molecule type" value="Genomic_DNA"/>
</dbReference>
<keyword evidence="6" id="KW-0206">Cytoskeleton</keyword>
<dbReference type="Proteomes" id="UP000276776">
    <property type="component" value="Unassembled WGS sequence"/>
</dbReference>
<keyword evidence="12" id="KW-1185">Reference proteome</keyword>
<evidence type="ECO:0000256" key="1">
    <source>
        <dbReference type="ARBA" id="ARBA00004123"/>
    </source>
</evidence>
<comment type="similarity">
    <text evidence="3">Belongs to the INCENP family.</text>
</comment>
<feature type="compositionally biased region" description="Polar residues" evidence="9">
    <location>
        <begin position="569"/>
        <end position="585"/>
    </location>
</feature>
<evidence type="ECO:0000256" key="6">
    <source>
        <dbReference type="ARBA" id="ARBA00023212"/>
    </source>
</evidence>
<dbReference type="WBParaSite" id="TCLT_0000424801-mRNA-1">
    <property type="protein sequence ID" value="TCLT_0000424801-mRNA-1"/>
    <property type="gene ID" value="TCLT_0000424801"/>
</dbReference>
<name>A0A0N5CVB8_THECL</name>
<feature type="compositionally biased region" description="Basic and acidic residues" evidence="9">
    <location>
        <begin position="592"/>
        <end position="602"/>
    </location>
</feature>
<evidence type="ECO:0000313" key="13">
    <source>
        <dbReference type="WBParaSite" id="TCLT_0000424801-mRNA-1"/>
    </source>
</evidence>
<dbReference type="PANTHER" id="PTHR13142:SF1">
    <property type="entry name" value="INNER CENTROMERE PROTEIN"/>
    <property type="match status" value="1"/>
</dbReference>
<comment type="subcellular location">
    <subcellularLocation>
        <location evidence="2">Cytoplasm</location>
        <location evidence="2">Cytoskeleton</location>
        <location evidence="2">Spindle</location>
    </subcellularLocation>
    <subcellularLocation>
        <location evidence="1">Nucleus</location>
    </subcellularLocation>
</comment>
<keyword evidence="8" id="KW-0175">Coiled coil</keyword>
<evidence type="ECO:0000256" key="5">
    <source>
        <dbReference type="ARBA" id="ARBA00022829"/>
    </source>
</evidence>
<gene>
    <name evidence="11" type="ORF">TCLT_LOCUS4237</name>
</gene>
<dbReference type="OrthoDB" id="6123at2759"/>
<feature type="coiled-coil region" evidence="8">
    <location>
        <begin position="211"/>
        <end position="265"/>
    </location>
</feature>